<dbReference type="EMBL" id="MU155898">
    <property type="protein sequence ID" value="KAF9470636.1"/>
    <property type="molecule type" value="Genomic_DNA"/>
</dbReference>
<dbReference type="InterPro" id="IPR000330">
    <property type="entry name" value="SNF2_N"/>
</dbReference>
<dbReference type="CDD" id="cd18793">
    <property type="entry name" value="SF2_C_SNF"/>
    <property type="match status" value="1"/>
</dbReference>
<feature type="non-terminal residue" evidence="6">
    <location>
        <position position="937"/>
    </location>
</feature>
<keyword evidence="4" id="KW-0812">Transmembrane</keyword>
<proteinExistence type="predicted"/>
<dbReference type="GO" id="GO:0005634">
    <property type="term" value="C:nucleus"/>
    <property type="evidence" value="ECO:0007669"/>
    <property type="project" value="TreeGrafter"/>
</dbReference>
<dbReference type="AlphaFoldDB" id="A0A9P5YKV0"/>
<evidence type="ECO:0000256" key="4">
    <source>
        <dbReference type="SAM" id="Phobius"/>
    </source>
</evidence>
<dbReference type="InterPro" id="IPR050628">
    <property type="entry name" value="SNF2_RAD54_helicase_TF"/>
</dbReference>
<keyword evidence="7" id="KW-1185">Reference proteome</keyword>
<organism evidence="6 7">
    <name type="scientific">Pholiota conissans</name>
    <dbReference type="NCBI Taxonomy" id="109636"/>
    <lineage>
        <taxon>Eukaryota</taxon>
        <taxon>Fungi</taxon>
        <taxon>Dikarya</taxon>
        <taxon>Basidiomycota</taxon>
        <taxon>Agaricomycotina</taxon>
        <taxon>Agaricomycetes</taxon>
        <taxon>Agaricomycetidae</taxon>
        <taxon>Agaricales</taxon>
        <taxon>Agaricineae</taxon>
        <taxon>Strophariaceae</taxon>
        <taxon>Pholiota</taxon>
    </lineage>
</organism>
<sequence>MPSHTIPSAVIKLWTLGIPWDYPVWQAATGVHHGLFPDDPQHLPKNWTPDDAQNIKSYFDQYRLKPTEDDKIAFSKQRKGSALPGRKKWRDWITSIWRTARVHERITAVLSANNCHPLNLVVDSIDSIESVESVEPSVDSNGWPAGSTWIPTCLDEIACELFGEECLDKSGRLPERFRAPTQALVQRTWNNLTKRLDRCKKRLPVLEKEAVEAFNGLQGETVSKDNIRDRIQVVIRAVAKWRNFAEVLDEQDNDQITAIQEELDCLMERLGMKLDKKKKKKERTPAPRLFKLSQEMLKSLSTEEDVQDIISLYREHFDNPAISPDDIPLIDRDPIVKIPFGPPVEGADPGTEVEAKMSSKKLAISLGFLRRTPIPLLFNDIRHLDGLNYWTNAEAFVMEDRNHLPKSIVKLRLHWHQLAGVHAIIRACFTEEPDRDHCTGVLVADEVGLGKTYQAATVIAFLAEAAIRQDDLIVAPILQARPYLAGETEIPRLPHLILVPGTLTIQWVDELHILYTPGSIDIFIYPTSAEERELFWAADAPFHVSRHEMSNRIIVAPHSALQKDYNALHLKKPKKSGSLPWDPLPLRSAKHRPEISKTLFGQRYLSITLDEAHNFRNHGAKHSAALEILKLAIIRLILSATPLQTATKDLAAMARLTGIPHFTTEYAWAEEKEDGCALRRARKDAPADYDPLDDNDEDPVRICQVSIAQRIQRQTRGHLLRRTVDSKDWRGNPLIPLPPCKIVHVTLDLTPRELEIITKNGQALKESVGTANLAMKLITRGFYIEYRLSVIFAREHPDEPLPVFKSLDEWAKMKSTKLDTAARLCQYFLTRDDLPLPQFKDGTVQFPKIHRLREGEATSQDTKIVVFSEFPSMLSVLLNVFTLYGIKILAVNGSMAYDKRASIIKQFREDPSYRVLALSSVGTTGINLAFCRIIIFL</sequence>
<keyword evidence="4" id="KW-1133">Transmembrane helix</keyword>
<dbReference type="PROSITE" id="PS51192">
    <property type="entry name" value="HELICASE_ATP_BIND_1"/>
    <property type="match status" value="1"/>
</dbReference>
<dbReference type="Pfam" id="PF00271">
    <property type="entry name" value="Helicase_C"/>
    <property type="match status" value="1"/>
</dbReference>
<keyword evidence="3" id="KW-0067">ATP-binding</keyword>
<dbReference type="PANTHER" id="PTHR45626:SF22">
    <property type="entry name" value="DNA REPAIR PROTEIN RAD5"/>
    <property type="match status" value="1"/>
</dbReference>
<name>A0A9P5YKV0_9AGAR</name>
<dbReference type="GO" id="GO:0016787">
    <property type="term" value="F:hydrolase activity"/>
    <property type="evidence" value="ECO:0007669"/>
    <property type="project" value="UniProtKB-KW"/>
</dbReference>
<feature type="transmembrane region" description="Helical" evidence="4">
    <location>
        <begin position="913"/>
        <end position="935"/>
    </location>
</feature>
<dbReference type="InterPro" id="IPR027417">
    <property type="entry name" value="P-loop_NTPase"/>
</dbReference>
<dbReference type="InterPro" id="IPR038718">
    <property type="entry name" value="SNF2-like_sf"/>
</dbReference>
<dbReference type="GO" id="GO:0005524">
    <property type="term" value="F:ATP binding"/>
    <property type="evidence" value="ECO:0007669"/>
    <property type="project" value="UniProtKB-KW"/>
</dbReference>
<evidence type="ECO:0000256" key="1">
    <source>
        <dbReference type="ARBA" id="ARBA00022741"/>
    </source>
</evidence>
<dbReference type="PROSITE" id="PS50096">
    <property type="entry name" value="IQ"/>
    <property type="match status" value="1"/>
</dbReference>
<dbReference type="Gene3D" id="3.40.50.300">
    <property type="entry name" value="P-loop containing nucleotide triphosphate hydrolases"/>
    <property type="match status" value="1"/>
</dbReference>
<dbReference type="InterPro" id="IPR001650">
    <property type="entry name" value="Helicase_C-like"/>
</dbReference>
<reference evidence="6" key="1">
    <citation type="submission" date="2020-11" db="EMBL/GenBank/DDBJ databases">
        <authorList>
            <consortium name="DOE Joint Genome Institute"/>
            <person name="Ahrendt S."/>
            <person name="Riley R."/>
            <person name="Andreopoulos W."/>
            <person name="Labutti K."/>
            <person name="Pangilinan J."/>
            <person name="Ruiz-Duenas F.J."/>
            <person name="Barrasa J.M."/>
            <person name="Sanchez-Garcia M."/>
            <person name="Camarero S."/>
            <person name="Miyauchi S."/>
            <person name="Serrano A."/>
            <person name="Linde D."/>
            <person name="Babiker R."/>
            <person name="Drula E."/>
            <person name="Ayuso-Fernandez I."/>
            <person name="Pacheco R."/>
            <person name="Padilla G."/>
            <person name="Ferreira P."/>
            <person name="Barriuso J."/>
            <person name="Kellner H."/>
            <person name="Castanera R."/>
            <person name="Alfaro M."/>
            <person name="Ramirez L."/>
            <person name="Pisabarro A.G."/>
            <person name="Kuo A."/>
            <person name="Tritt A."/>
            <person name="Lipzen A."/>
            <person name="He G."/>
            <person name="Yan M."/>
            <person name="Ng V."/>
            <person name="Cullen D."/>
            <person name="Martin F."/>
            <person name="Rosso M.-N."/>
            <person name="Henrissat B."/>
            <person name="Hibbett D."/>
            <person name="Martinez A.T."/>
            <person name="Grigoriev I.V."/>
        </authorList>
    </citation>
    <scope>NUCLEOTIDE SEQUENCE</scope>
    <source>
        <strain evidence="6">CIRM-BRFM 674</strain>
    </source>
</reference>
<dbReference type="InterPro" id="IPR049730">
    <property type="entry name" value="SNF2/RAD54-like_C"/>
</dbReference>
<evidence type="ECO:0000256" key="2">
    <source>
        <dbReference type="ARBA" id="ARBA00022801"/>
    </source>
</evidence>
<dbReference type="Proteomes" id="UP000807469">
    <property type="component" value="Unassembled WGS sequence"/>
</dbReference>
<gene>
    <name evidence="6" type="ORF">BDN70DRAFT_901952</name>
</gene>
<dbReference type="OrthoDB" id="3270319at2759"/>
<keyword evidence="4" id="KW-0472">Membrane</keyword>
<accession>A0A9P5YKV0</accession>
<evidence type="ECO:0000256" key="3">
    <source>
        <dbReference type="ARBA" id="ARBA00022840"/>
    </source>
</evidence>
<dbReference type="SUPFAM" id="SSF52540">
    <property type="entry name" value="P-loop containing nucleoside triphosphate hydrolases"/>
    <property type="match status" value="2"/>
</dbReference>
<feature type="domain" description="Helicase ATP-binding" evidence="5">
    <location>
        <begin position="432"/>
        <end position="660"/>
    </location>
</feature>
<dbReference type="GO" id="GO:0006281">
    <property type="term" value="P:DNA repair"/>
    <property type="evidence" value="ECO:0007669"/>
    <property type="project" value="TreeGrafter"/>
</dbReference>
<dbReference type="PANTHER" id="PTHR45626">
    <property type="entry name" value="TRANSCRIPTION TERMINATION FACTOR 2-RELATED"/>
    <property type="match status" value="1"/>
</dbReference>
<evidence type="ECO:0000259" key="5">
    <source>
        <dbReference type="PROSITE" id="PS51192"/>
    </source>
</evidence>
<dbReference type="InterPro" id="IPR014001">
    <property type="entry name" value="Helicase_ATP-bd"/>
</dbReference>
<dbReference type="Gene3D" id="3.40.50.10810">
    <property type="entry name" value="Tandem AAA-ATPase domain"/>
    <property type="match status" value="1"/>
</dbReference>
<keyword evidence="2" id="KW-0378">Hydrolase</keyword>
<feature type="transmembrane region" description="Helical" evidence="4">
    <location>
        <begin position="870"/>
        <end position="892"/>
    </location>
</feature>
<protein>
    <recommendedName>
        <fullName evidence="5">Helicase ATP-binding domain-containing protein</fullName>
    </recommendedName>
</protein>
<dbReference type="SMART" id="SM00487">
    <property type="entry name" value="DEXDc"/>
    <property type="match status" value="1"/>
</dbReference>
<evidence type="ECO:0000313" key="7">
    <source>
        <dbReference type="Proteomes" id="UP000807469"/>
    </source>
</evidence>
<evidence type="ECO:0000313" key="6">
    <source>
        <dbReference type="EMBL" id="KAF9470636.1"/>
    </source>
</evidence>
<dbReference type="Pfam" id="PF00176">
    <property type="entry name" value="SNF2-rel_dom"/>
    <property type="match status" value="1"/>
</dbReference>
<keyword evidence="1" id="KW-0547">Nucleotide-binding</keyword>
<comment type="caution">
    <text evidence="6">The sequence shown here is derived from an EMBL/GenBank/DDBJ whole genome shotgun (WGS) entry which is preliminary data.</text>
</comment>
<dbReference type="GO" id="GO:0008094">
    <property type="term" value="F:ATP-dependent activity, acting on DNA"/>
    <property type="evidence" value="ECO:0007669"/>
    <property type="project" value="TreeGrafter"/>
</dbReference>